<gene>
    <name evidence="1" type="ordered locus">ACIAD2006</name>
</gene>
<dbReference type="AlphaFoldDB" id="Q6FAT4"/>
<protein>
    <submittedName>
        <fullName evidence="1">Uncharacterized protein</fullName>
    </submittedName>
</protein>
<dbReference type="KEGG" id="aci:ACIAD2006"/>
<accession>Q6FAT4</accession>
<dbReference type="HOGENOM" id="CLU_2191212_0_0_6"/>
<dbReference type="eggNOG" id="ENOG5031NRX">
    <property type="taxonomic scope" value="Bacteria"/>
</dbReference>
<name>Q6FAT4_ACIAD</name>
<evidence type="ECO:0000313" key="2">
    <source>
        <dbReference type="Proteomes" id="UP000000430"/>
    </source>
</evidence>
<dbReference type="EMBL" id="CR543861">
    <property type="protein sequence ID" value="CAG68829.1"/>
    <property type="molecule type" value="Genomic_DNA"/>
</dbReference>
<proteinExistence type="predicted"/>
<reference evidence="1 2" key="1">
    <citation type="journal article" date="2004" name="Nucleic Acids Res.">
        <title>Unique features revealed by the genome sequence of Acinetobacter sp. ADP1, a versatile and naturally transformation competent bacterium.</title>
        <authorList>
            <person name="Barbe V."/>
            <person name="Vallenet D."/>
            <person name="Fonknechten N."/>
            <person name="Kreimeyer A."/>
            <person name="Oztas S."/>
            <person name="Labarre L."/>
            <person name="Cruveiller S."/>
            <person name="Robert C."/>
            <person name="Duprat S."/>
            <person name="Wincker P."/>
            <person name="Ornston L.N."/>
            <person name="Weissenbach J."/>
            <person name="Marliere P."/>
            <person name="Cohen G.N."/>
            <person name="Medigue C."/>
        </authorList>
    </citation>
    <scope>NUCLEOTIDE SEQUENCE [LARGE SCALE GENOMIC DNA]</scope>
    <source>
        <strain evidence="2">ATCC 33305 / BD413 / ADP1</strain>
    </source>
</reference>
<sequence length="108" mass="12501">MMNHLQFLLLKLSEECNEIGKIASTSIQLGLLNYNPEIDASNKKCLHLKLDMLNAIVHMLNQQYQFEYIPDCGEMNKVEVKIRKDLNHSIGLGLVSMNVPDKHWHKRL</sequence>
<evidence type="ECO:0000313" key="1">
    <source>
        <dbReference type="EMBL" id="CAG68829.1"/>
    </source>
</evidence>
<dbReference type="Proteomes" id="UP000000430">
    <property type="component" value="Chromosome"/>
</dbReference>
<organism evidence="1 2">
    <name type="scientific">Acinetobacter baylyi (strain ATCC 33305 / BD413 / ADP1)</name>
    <dbReference type="NCBI Taxonomy" id="62977"/>
    <lineage>
        <taxon>Bacteria</taxon>
        <taxon>Pseudomonadati</taxon>
        <taxon>Pseudomonadota</taxon>
        <taxon>Gammaproteobacteria</taxon>
        <taxon>Moraxellales</taxon>
        <taxon>Moraxellaceae</taxon>
        <taxon>Acinetobacter</taxon>
    </lineage>
</organism>